<name>G8UNF0_TANFA</name>
<dbReference type="STRING" id="203275.BFO_0763"/>
<dbReference type="PATRIC" id="fig|203275.8.peg.680"/>
<dbReference type="HOGENOM" id="CLU_2453589_0_0_10"/>
<keyword evidence="1" id="KW-0472">Membrane</keyword>
<evidence type="ECO:0000313" key="2">
    <source>
        <dbReference type="EMBL" id="AEW22275.1"/>
    </source>
</evidence>
<protein>
    <submittedName>
        <fullName evidence="2">Uncharacterized protein</fullName>
    </submittedName>
</protein>
<keyword evidence="1" id="KW-1133">Transmembrane helix</keyword>
<gene>
    <name evidence="2" type="ordered locus">BFO_0763</name>
</gene>
<reference evidence="2" key="1">
    <citation type="submission" date="2011-12" db="EMBL/GenBank/DDBJ databases">
        <authorList>
            <person name="Dewhirst F."/>
            <person name="Tanner A."/>
            <person name="Izard J."/>
            <person name="Brinkac L."/>
            <person name="Durkin A.S."/>
            <person name="Hostetler J."/>
            <person name="Shetty J."/>
            <person name="Torralba M."/>
            <person name="Gill S."/>
            <person name="Nelson K."/>
        </authorList>
    </citation>
    <scope>NUCLEOTIDE SEQUENCE</scope>
    <source>
        <strain evidence="2">92A2</strain>
    </source>
</reference>
<dbReference type="EMBL" id="CP003191">
    <property type="protein sequence ID" value="AEW22275.1"/>
    <property type="molecule type" value="Genomic_DNA"/>
</dbReference>
<dbReference type="KEGG" id="tfo:BFO_0763"/>
<keyword evidence="3" id="KW-1185">Reference proteome</keyword>
<keyword evidence="1" id="KW-0812">Transmembrane</keyword>
<feature type="transmembrane region" description="Helical" evidence="1">
    <location>
        <begin position="6"/>
        <end position="24"/>
    </location>
</feature>
<proteinExistence type="predicted"/>
<dbReference type="Proteomes" id="UP000005436">
    <property type="component" value="Chromosome"/>
</dbReference>
<organism evidence="2 3">
    <name type="scientific">Tannerella forsythia (strain ATCC 43037 / JCM 10827 / CCUG 21028 A / KCTC 5666 / FDC 338)</name>
    <name type="common">Bacteroides forsythus</name>
    <dbReference type="NCBI Taxonomy" id="203275"/>
    <lineage>
        <taxon>Bacteria</taxon>
        <taxon>Pseudomonadati</taxon>
        <taxon>Bacteroidota</taxon>
        <taxon>Bacteroidia</taxon>
        <taxon>Bacteroidales</taxon>
        <taxon>Tannerellaceae</taxon>
        <taxon>Tannerella</taxon>
    </lineage>
</organism>
<evidence type="ECO:0000256" key="1">
    <source>
        <dbReference type="SAM" id="Phobius"/>
    </source>
</evidence>
<dbReference type="AlphaFoldDB" id="G8UNF0"/>
<evidence type="ECO:0000313" key="3">
    <source>
        <dbReference type="Proteomes" id="UP000005436"/>
    </source>
</evidence>
<sequence length="89" mass="10005">MIKTTFGLSIGYFMFCAVAVWPATKSSDPEIQKAGFAGCLMMFPFVCITRSANNANQWQTYKKNHDLICHPKKQALFALLQNRITIKGT</sequence>
<accession>G8UNF0</accession>